<evidence type="ECO:0000313" key="2">
    <source>
        <dbReference type="EMBL" id="MFC6044212.1"/>
    </source>
</evidence>
<dbReference type="EMBL" id="JBHSRJ010000004">
    <property type="protein sequence ID" value="MFC6044212.1"/>
    <property type="molecule type" value="Genomic_DNA"/>
</dbReference>
<protein>
    <submittedName>
        <fullName evidence="2">Alkyl sulfatase dimerization domain-containing protein</fullName>
    </submittedName>
</protein>
<dbReference type="Proteomes" id="UP001596135">
    <property type="component" value="Unassembled WGS sequence"/>
</dbReference>
<dbReference type="InterPro" id="IPR001279">
    <property type="entry name" value="Metallo-B-lactamas"/>
</dbReference>
<reference evidence="3" key="1">
    <citation type="journal article" date="2019" name="Int. J. Syst. Evol. Microbiol.">
        <title>The Global Catalogue of Microorganisms (GCM) 10K type strain sequencing project: providing services to taxonomists for standard genome sequencing and annotation.</title>
        <authorList>
            <consortium name="The Broad Institute Genomics Platform"/>
            <consortium name="The Broad Institute Genome Sequencing Center for Infectious Disease"/>
            <person name="Wu L."/>
            <person name="Ma J."/>
        </authorList>
    </citation>
    <scope>NUCLEOTIDE SEQUENCE [LARGE SCALE GENOMIC DNA]</scope>
    <source>
        <strain evidence="3">CCUG 54522</strain>
    </source>
</reference>
<proteinExistence type="predicted"/>
<dbReference type="Pfam" id="PF14863">
    <property type="entry name" value="Alkyl_sulf_dimr"/>
    <property type="match status" value="1"/>
</dbReference>
<dbReference type="InterPro" id="IPR038536">
    <property type="entry name" value="Alkyl/aryl-sulf_dimr_sf"/>
</dbReference>
<sequence length="423" mass="46515">MNAQASIIDVADDLWTGRRRIEDTHPFSLSGEAEEITDGVAFVPAFANVSAFATDDGLTLVDTGSAPFAQHIHDTLRRWNTTRLNTAVFSHGHIDHVFGVAPFEEEARENGWAAPRVVAHERMPARFDRYVLTAGYNEVINQRQFGLPDLRWPREYRYPDETYADRTSLTVGGLGLELTHCKGETDDHTYTWVPERKVLCSGDLFIWASPNAGNPQKVQRYPREWAAGLRTMADLGAEVLLPGHGVPVIGADRIRQALTDSADLLDHLHDETVAMMNAGARLDEIVHTVRGPQHLLERPYLRPVYDEPEFVVRNVWRLYGGWWDGDPAHLKPAPAAALATELADLAGGPTRLADRALAVLEAGDDRLAGHLAELASQAAPDDPAIAAVRARVFSTRAAHEASTMSQGVFGWAARESEAAAQSM</sequence>
<dbReference type="Pfam" id="PF00753">
    <property type="entry name" value="Lactamase_B"/>
    <property type="match status" value="1"/>
</dbReference>
<dbReference type="SUPFAM" id="SSF56281">
    <property type="entry name" value="Metallo-hydrolase/oxidoreductase"/>
    <property type="match status" value="1"/>
</dbReference>
<name>A0ABW1LM38_9ACTN</name>
<keyword evidence="3" id="KW-1185">Reference proteome</keyword>
<accession>A0ABW1LM38</accession>
<dbReference type="InterPro" id="IPR036866">
    <property type="entry name" value="RibonucZ/Hydroxyglut_hydro"/>
</dbReference>
<dbReference type="Gene3D" id="1.25.40.880">
    <property type="entry name" value="Alkyl sulfatase, dimerisation domain"/>
    <property type="match status" value="1"/>
</dbReference>
<dbReference type="InterPro" id="IPR052195">
    <property type="entry name" value="Bact_Alkyl/Aryl-Sulfatase"/>
</dbReference>
<dbReference type="PANTHER" id="PTHR43223:SF2">
    <property type="entry name" value="METALLO-BETA-LACTAMASE DOMAIN-CONTAINING PROTEIN"/>
    <property type="match status" value="1"/>
</dbReference>
<organism evidence="2 3">
    <name type="scientific">Nocardioides hankookensis</name>
    <dbReference type="NCBI Taxonomy" id="443157"/>
    <lineage>
        <taxon>Bacteria</taxon>
        <taxon>Bacillati</taxon>
        <taxon>Actinomycetota</taxon>
        <taxon>Actinomycetes</taxon>
        <taxon>Propionibacteriales</taxon>
        <taxon>Nocardioidaceae</taxon>
        <taxon>Nocardioides</taxon>
    </lineage>
</organism>
<dbReference type="PANTHER" id="PTHR43223">
    <property type="entry name" value="ALKYL/ARYL-SULFATASE"/>
    <property type="match status" value="1"/>
</dbReference>
<evidence type="ECO:0000313" key="3">
    <source>
        <dbReference type="Proteomes" id="UP001596135"/>
    </source>
</evidence>
<dbReference type="SMART" id="SM00849">
    <property type="entry name" value="Lactamase_B"/>
    <property type="match status" value="1"/>
</dbReference>
<comment type="caution">
    <text evidence="2">The sequence shown here is derived from an EMBL/GenBank/DDBJ whole genome shotgun (WGS) entry which is preliminary data.</text>
</comment>
<dbReference type="InterPro" id="IPR029228">
    <property type="entry name" value="Alkyl_sulf_dimr"/>
</dbReference>
<dbReference type="RefSeq" id="WP_379155169.1">
    <property type="nucleotide sequence ID" value="NZ_JBHSRJ010000004.1"/>
</dbReference>
<gene>
    <name evidence="2" type="ORF">ACFPYL_14045</name>
</gene>
<evidence type="ECO:0000259" key="1">
    <source>
        <dbReference type="SMART" id="SM00849"/>
    </source>
</evidence>
<feature type="domain" description="Metallo-beta-lactamase" evidence="1">
    <location>
        <begin position="46"/>
        <end position="244"/>
    </location>
</feature>
<dbReference type="Gene3D" id="3.60.15.30">
    <property type="entry name" value="Metallo-beta-lactamase domain"/>
    <property type="match status" value="1"/>
</dbReference>